<dbReference type="RefSeq" id="WP_066316283.1">
    <property type="nucleotide sequence ID" value="NZ_CANLSS010000016.1"/>
</dbReference>
<accession>A0A162CP08</accession>
<evidence type="ECO:0000313" key="4">
    <source>
        <dbReference type="Proteomes" id="UP000076715"/>
    </source>
</evidence>
<evidence type="ECO:0000256" key="1">
    <source>
        <dbReference type="SAM" id="Coils"/>
    </source>
</evidence>
<dbReference type="STRING" id="1642818.AWE51_10365"/>
<organism evidence="3 4">
    <name type="scientific">Aquimarina aggregata</name>
    <dbReference type="NCBI Taxonomy" id="1642818"/>
    <lineage>
        <taxon>Bacteria</taxon>
        <taxon>Pseudomonadati</taxon>
        <taxon>Bacteroidota</taxon>
        <taxon>Flavobacteriia</taxon>
        <taxon>Flavobacteriales</taxon>
        <taxon>Flavobacteriaceae</taxon>
        <taxon>Aquimarina</taxon>
    </lineage>
</organism>
<proteinExistence type="predicted"/>
<protein>
    <recommendedName>
        <fullName evidence="5">Peptidase S74 domain-containing protein</fullName>
    </recommendedName>
</protein>
<name>A0A162CP08_9FLAO</name>
<keyword evidence="4" id="KW-1185">Reference proteome</keyword>
<gene>
    <name evidence="3" type="ORF">AWE51_10365</name>
</gene>
<reference evidence="3 4" key="1">
    <citation type="submission" date="2016-01" db="EMBL/GenBank/DDBJ databases">
        <title>The draft genome sequence of Aquimarina sp. RZW4-3-2.</title>
        <authorList>
            <person name="Wang Y."/>
        </authorList>
    </citation>
    <scope>NUCLEOTIDE SEQUENCE [LARGE SCALE GENOMIC DNA]</scope>
    <source>
        <strain evidence="3 4">RZW4-3-2</strain>
    </source>
</reference>
<dbReference type="Proteomes" id="UP000076715">
    <property type="component" value="Unassembled WGS sequence"/>
</dbReference>
<evidence type="ECO:0008006" key="5">
    <source>
        <dbReference type="Google" id="ProtNLM"/>
    </source>
</evidence>
<evidence type="ECO:0000313" key="3">
    <source>
        <dbReference type="EMBL" id="KZS40034.1"/>
    </source>
</evidence>
<keyword evidence="2" id="KW-0732">Signal</keyword>
<feature type="signal peptide" evidence="2">
    <location>
        <begin position="1"/>
        <end position="19"/>
    </location>
</feature>
<feature type="coiled-coil region" evidence="1">
    <location>
        <begin position="387"/>
        <end position="414"/>
    </location>
</feature>
<dbReference type="OrthoDB" id="9808753at2"/>
<dbReference type="EMBL" id="LQRT01000024">
    <property type="protein sequence ID" value="KZS40034.1"/>
    <property type="molecule type" value="Genomic_DNA"/>
</dbReference>
<feature type="chain" id="PRO_5007832768" description="Peptidase S74 domain-containing protein" evidence="2">
    <location>
        <begin position="20"/>
        <end position="418"/>
    </location>
</feature>
<keyword evidence="1" id="KW-0175">Coiled coil</keyword>
<comment type="caution">
    <text evidence="3">The sequence shown here is derived from an EMBL/GenBank/DDBJ whole genome shotgun (WGS) entry which is preliminary data.</text>
</comment>
<dbReference type="AlphaFoldDB" id="A0A162CP08"/>
<evidence type="ECO:0000256" key="2">
    <source>
        <dbReference type="SAM" id="SignalP"/>
    </source>
</evidence>
<sequence>MKRLLFIAGFLIITTGLFAQVTELPNGNVGIGTSLPQEKLHINGSIRGNSTGGALRVKTSSGNLDLGAQNTSWAHIYTDRPKIIFNRDVYTVTNAFSSYNNDLILKTKGTERLRIDDQTGNAIFTNSLKSNGTVNGLKGVFDSSSLGGNGWIPVSIGREYKTDRRTFEFVVDPTNTGSGYTAFGITDQSENLRHDFVSNNTSTWIDLDDHKGTHFFKLNRSETAPGKFATYIHMPTSDARIVIGQYGGYLSNEGYKLVVNNGGALINGDFIANGNVGIGTTTPDAKLAVNGTIHTKEVKVDLVGWADYVFEEAYNLPTLQQVEDHIATKGHLINIPSAKEVEAKGIKLGEMNAKLLEKIEELTLYTIAQEKKIVNQENRNTKLETVIQKQESINDQLKINNQNLEARLAKIEAFLKKK</sequence>